<dbReference type="PANTHER" id="PTHR34001">
    <property type="entry name" value="BLL7405 PROTEIN"/>
    <property type="match status" value="1"/>
</dbReference>
<dbReference type="InterPro" id="IPR011250">
    <property type="entry name" value="OMP/PagP_B-barrel"/>
</dbReference>
<dbReference type="GO" id="GO:0009279">
    <property type="term" value="C:cell outer membrane"/>
    <property type="evidence" value="ECO:0007669"/>
    <property type="project" value="UniProtKB-SubCell"/>
</dbReference>
<name>A0A1W7A0L0_9HYPH</name>
<gene>
    <name evidence="8" type="ORF">CAK95_22185</name>
</gene>
<feature type="signal peptide" evidence="6">
    <location>
        <begin position="1"/>
        <end position="22"/>
    </location>
</feature>
<keyword evidence="4" id="KW-0998">Cell outer membrane</keyword>
<sequence>MWQTRLGITALIGYALCMPVSAADLRPAYKAPPPAPVIYNWTGFYIGGFAGGAWGGDANSTDLDGYNVAGSSWSHGLDSSFIGGGTIGWNWQAVGSPWVWGIEGEFGYIKLDGLAADPLSPALDTLSSARVGEWYGFAGGRLGYAWDRVMLYAKGGAAFVNLNRATFDNCSTGGCGGGLINATNNETLTTWAVGGGIEWAWLNNWSVKIEYLFIDLKDADVCGTSGGATFCWRHELDSVHTLKAGLNYKFDWGKTPVSPVVARY</sequence>
<organism evidence="8 9">
    <name type="scientific">Pseudorhodoplanes sinuspersici</name>
    <dbReference type="NCBI Taxonomy" id="1235591"/>
    <lineage>
        <taxon>Bacteria</taxon>
        <taxon>Pseudomonadati</taxon>
        <taxon>Pseudomonadota</taxon>
        <taxon>Alphaproteobacteria</taxon>
        <taxon>Hyphomicrobiales</taxon>
        <taxon>Pseudorhodoplanes</taxon>
    </lineage>
</organism>
<keyword evidence="9" id="KW-1185">Reference proteome</keyword>
<dbReference type="InterPro" id="IPR027385">
    <property type="entry name" value="Beta-barrel_OMP"/>
</dbReference>
<dbReference type="Gene3D" id="2.40.160.20">
    <property type="match status" value="1"/>
</dbReference>
<evidence type="ECO:0000313" key="8">
    <source>
        <dbReference type="EMBL" id="ARQ03118.1"/>
    </source>
</evidence>
<dbReference type="EMBL" id="CP021112">
    <property type="protein sequence ID" value="ARQ03118.1"/>
    <property type="molecule type" value="Genomic_DNA"/>
</dbReference>
<evidence type="ECO:0000256" key="2">
    <source>
        <dbReference type="ARBA" id="ARBA00022729"/>
    </source>
</evidence>
<reference evidence="8 9" key="1">
    <citation type="submission" date="2017-05" db="EMBL/GenBank/DDBJ databases">
        <title>Full genome sequence of Pseudorhodoplanes sinuspersici.</title>
        <authorList>
            <person name="Dastgheib S.M.M."/>
            <person name="Shavandi M."/>
            <person name="Tirandaz H."/>
        </authorList>
    </citation>
    <scope>NUCLEOTIDE SEQUENCE [LARGE SCALE GENOMIC DNA]</scope>
    <source>
        <strain evidence="8 9">RIPI110</strain>
    </source>
</reference>
<dbReference type="STRING" id="1235591.CAK95_22185"/>
<dbReference type="KEGG" id="psin:CAK95_22185"/>
<dbReference type="SUPFAM" id="SSF56925">
    <property type="entry name" value="OMPA-like"/>
    <property type="match status" value="1"/>
</dbReference>
<accession>A0A1W7A0L0</accession>
<keyword evidence="3" id="KW-0472">Membrane</keyword>
<evidence type="ECO:0000313" key="9">
    <source>
        <dbReference type="Proteomes" id="UP000194137"/>
    </source>
</evidence>
<comment type="subcellular location">
    <subcellularLocation>
        <location evidence="1">Cell outer membrane</location>
    </subcellularLocation>
</comment>
<evidence type="ECO:0000256" key="3">
    <source>
        <dbReference type="ARBA" id="ARBA00023136"/>
    </source>
</evidence>
<keyword evidence="2 6" id="KW-0732">Signal</keyword>
<dbReference type="AlphaFoldDB" id="A0A1W7A0L0"/>
<feature type="chain" id="PRO_5013297984" description="Outer membrane protein beta-barrel domain-containing protein" evidence="6">
    <location>
        <begin position="23"/>
        <end position="264"/>
    </location>
</feature>
<dbReference type="InterPro" id="IPR051692">
    <property type="entry name" value="OMP-like"/>
</dbReference>
<evidence type="ECO:0000256" key="6">
    <source>
        <dbReference type="SAM" id="SignalP"/>
    </source>
</evidence>
<proteinExistence type="inferred from homology"/>
<feature type="domain" description="Outer membrane protein beta-barrel" evidence="7">
    <location>
        <begin position="38"/>
        <end position="250"/>
    </location>
</feature>
<evidence type="ECO:0000256" key="4">
    <source>
        <dbReference type="ARBA" id="ARBA00023237"/>
    </source>
</evidence>
<dbReference type="RefSeq" id="WP_198343753.1">
    <property type="nucleotide sequence ID" value="NZ_CP021112.1"/>
</dbReference>
<dbReference type="Proteomes" id="UP000194137">
    <property type="component" value="Chromosome"/>
</dbReference>
<evidence type="ECO:0000256" key="5">
    <source>
        <dbReference type="ARBA" id="ARBA00038306"/>
    </source>
</evidence>
<dbReference type="PANTHER" id="PTHR34001:SF3">
    <property type="entry name" value="BLL7405 PROTEIN"/>
    <property type="match status" value="1"/>
</dbReference>
<evidence type="ECO:0000259" key="7">
    <source>
        <dbReference type="Pfam" id="PF13505"/>
    </source>
</evidence>
<evidence type="ECO:0000256" key="1">
    <source>
        <dbReference type="ARBA" id="ARBA00004442"/>
    </source>
</evidence>
<dbReference type="Pfam" id="PF13505">
    <property type="entry name" value="OMP_b-brl"/>
    <property type="match status" value="1"/>
</dbReference>
<protein>
    <recommendedName>
        <fullName evidence="7">Outer membrane protein beta-barrel domain-containing protein</fullName>
    </recommendedName>
</protein>
<comment type="similarity">
    <text evidence="5">Belongs to the Omp25/RopB family.</text>
</comment>